<dbReference type="EMBL" id="KU686213">
    <property type="protein sequence ID" value="AOV62279.1"/>
    <property type="molecule type" value="Genomic_DNA"/>
</dbReference>
<dbReference type="RefSeq" id="YP_009323024.1">
    <property type="nucleotide sequence ID" value="NC_031927.1"/>
</dbReference>
<dbReference type="EMBL" id="KU686212">
    <property type="protein sequence ID" value="AOV62015.1"/>
    <property type="molecule type" value="Genomic_DNA"/>
</dbReference>
<dbReference type="EMBL" id="MT586120">
    <property type="protein sequence ID" value="QLF86144.1"/>
    <property type="molecule type" value="Genomic_DNA"/>
</dbReference>
<proteinExistence type="predicted"/>
<evidence type="ECO:0000313" key="3">
    <source>
        <dbReference type="EMBL" id="QLF86144.1"/>
    </source>
</evidence>
<accession>A0A1D8KTM3</accession>
<evidence type="ECO:0000313" key="5">
    <source>
        <dbReference type="Proteomes" id="UP000226384"/>
    </source>
</evidence>
<evidence type="ECO:0000313" key="1">
    <source>
        <dbReference type="EMBL" id="AOV62015.1"/>
    </source>
</evidence>
<dbReference type="Proteomes" id="UP000226384">
    <property type="component" value="Segment"/>
</dbReference>
<dbReference type="KEGG" id="vg:30308145"/>
<reference evidence="3 6" key="3">
    <citation type="submission" date="2020-07" db="EMBL/GenBank/DDBJ databases">
        <title>Signatures of coevolution in a cyanophage population.</title>
        <authorList>
            <person name="Abebe J."/>
        </authorList>
    </citation>
    <scope>NUCLEOTIDE SEQUENCE [LARGE SCALE GENOMIC DNA]</scope>
    <source>
        <strain evidence="3">0809CC03</strain>
    </source>
</reference>
<sequence length="55" mass="6405">MNTSYSHRKSISITLDLEVYDDFNYNEIDFNSLLELEGNETVEVSITDHSDVEVY</sequence>
<evidence type="ECO:0000313" key="6">
    <source>
        <dbReference type="Proteomes" id="UP000510897"/>
    </source>
</evidence>
<dbReference type="Proteomes" id="UP000203902">
    <property type="component" value="Segment"/>
</dbReference>
<reference evidence="3 6" key="2">
    <citation type="submission" date="2020-06" db="EMBL/GenBank/DDBJ databases">
        <authorList>
            <person name="Puxty R.J."/>
            <person name="Weihe C."/>
            <person name="Marston M.F."/>
            <person name="Martiny J.B.H."/>
        </authorList>
    </citation>
    <scope>NUCLEOTIDE SEQUENCE [LARGE SCALE GENOMIC DNA]</scope>
    <source>
        <strain evidence="3">0809CC03</strain>
    </source>
</reference>
<organism evidence="1 4">
    <name type="scientific">Synechococcus phage S-CAM7</name>
    <dbReference type="NCBI Taxonomy" id="1883368"/>
    <lineage>
        <taxon>Viruses</taxon>
        <taxon>Duplodnaviria</taxon>
        <taxon>Heunggongvirae</taxon>
        <taxon>Uroviricota</taxon>
        <taxon>Caudoviricetes</taxon>
        <taxon>Pantevenvirales</taxon>
        <taxon>Kyanoviridae</taxon>
        <taxon>Mazuvirus</taxon>
        <taxon>Mazuvirus scam7</taxon>
    </lineage>
</organism>
<name>A0A1D8KTM3_9CAUD</name>
<reference evidence="4 5" key="1">
    <citation type="journal article" date="2016" name="Virology">
        <title>The genomic content and context of auxiliary metabolic genes in marine cyanomyoviruses.</title>
        <authorList>
            <person name="Crummett L.T."/>
            <person name="Puxty R.J."/>
            <person name="Weihe C."/>
            <person name="Marston M.F."/>
            <person name="Martiny J.B."/>
        </authorList>
    </citation>
    <scope>NUCLEOTIDE SEQUENCE [LARGE SCALE GENOMIC DNA]</scope>
    <source>
        <strain evidence="1">0910CC49</strain>
        <strain evidence="2">0910SB42</strain>
    </source>
</reference>
<evidence type="ECO:0000313" key="2">
    <source>
        <dbReference type="EMBL" id="AOV62279.1"/>
    </source>
</evidence>
<gene>
    <name evidence="1" type="ORF">C490910_091</name>
    <name evidence="3" type="ORF">CC030809_00088</name>
    <name evidence="2" type="ORF">S420910_090</name>
</gene>
<keyword evidence="4" id="KW-1185">Reference proteome</keyword>
<dbReference type="GeneID" id="30308145"/>
<protein>
    <submittedName>
        <fullName evidence="1">Uncharacterized protein</fullName>
    </submittedName>
</protein>
<dbReference type="Proteomes" id="UP000510897">
    <property type="component" value="Segment"/>
</dbReference>
<dbReference type="OrthoDB" id="40921at10239"/>
<evidence type="ECO:0000313" key="4">
    <source>
        <dbReference type="Proteomes" id="UP000203902"/>
    </source>
</evidence>